<proteinExistence type="predicted"/>
<gene>
    <name evidence="2" type="ORF">CEXT_237491</name>
</gene>
<accession>A0AAV4YAH7</accession>
<dbReference type="Proteomes" id="UP001054945">
    <property type="component" value="Unassembled WGS sequence"/>
</dbReference>
<feature type="non-terminal residue" evidence="2">
    <location>
        <position position="43"/>
    </location>
</feature>
<keyword evidence="3" id="KW-1185">Reference proteome</keyword>
<evidence type="ECO:0000313" key="3">
    <source>
        <dbReference type="Proteomes" id="UP001054945"/>
    </source>
</evidence>
<dbReference type="AlphaFoldDB" id="A0AAV4YAH7"/>
<organism evidence="2 3">
    <name type="scientific">Caerostris extrusa</name>
    <name type="common">Bark spider</name>
    <name type="synonym">Caerostris bankana</name>
    <dbReference type="NCBI Taxonomy" id="172846"/>
    <lineage>
        <taxon>Eukaryota</taxon>
        <taxon>Metazoa</taxon>
        <taxon>Ecdysozoa</taxon>
        <taxon>Arthropoda</taxon>
        <taxon>Chelicerata</taxon>
        <taxon>Arachnida</taxon>
        <taxon>Araneae</taxon>
        <taxon>Araneomorphae</taxon>
        <taxon>Entelegynae</taxon>
        <taxon>Araneoidea</taxon>
        <taxon>Araneidae</taxon>
        <taxon>Caerostris</taxon>
    </lineage>
</organism>
<name>A0AAV4YAH7_CAEEX</name>
<protein>
    <submittedName>
        <fullName evidence="2">Uncharacterized protein</fullName>
    </submittedName>
</protein>
<evidence type="ECO:0000256" key="1">
    <source>
        <dbReference type="SAM" id="MobiDB-lite"/>
    </source>
</evidence>
<comment type="caution">
    <text evidence="2">The sequence shown here is derived from an EMBL/GenBank/DDBJ whole genome shotgun (WGS) entry which is preliminary data.</text>
</comment>
<evidence type="ECO:0000313" key="2">
    <source>
        <dbReference type="EMBL" id="GIZ04065.1"/>
    </source>
</evidence>
<feature type="region of interest" description="Disordered" evidence="1">
    <location>
        <begin position="1"/>
        <end position="43"/>
    </location>
</feature>
<dbReference type="EMBL" id="BPLR01001689">
    <property type="protein sequence ID" value="GIZ04065.1"/>
    <property type="molecule type" value="Genomic_DNA"/>
</dbReference>
<reference evidence="2 3" key="1">
    <citation type="submission" date="2021-06" db="EMBL/GenBank/DDBJ databases">
        <title>Caerostris extrusa draft genome.</title>
        <authorList>
            <person name="Kono N."/>
            <person name="Arakawa K."/>
        </authorList>
    </citation>
    <scope>NUCLEOTIDE SEQUENCE [LARGE SCALE GENOMIC DNA]</scope>
</reference>
<sequence>MQLRNGKISILDPSASNTEEHPEAHSMLVERSSGCVKKSAMAE</sequence>